<dbReference type="InterPro" id="IPR036397">
    <property type="entry name" value="RNaseH_sf"/>
</dbReference>
<dbReference type="Pfam" id="PF00665">
    <property type="entry name" value="rve"/>
    <property type="match status" value="1"/>
</dbReference>
<feature type="domain" description="HTH Mu-type" evidence="3">
    <location>
        <begin position="7"/>
        <end position="69"/>
    </location>
</feature>
<reference evidence="4 5" key="1">
    <citation type="journal article" date="2009" name="PLoS Genet.">
        <title>The complete genome and proteome of Laribacter hongkongensis reveal potential mechanisms for adaptations to different temperatures and habitats.</title>
        <authorList>
            <person name="Woo P.C."/>
            <person name="Lau S.K."/>
            <person name="Tse H."/>
            <person name="Teng J.L."/>
            <person name="Curreem S.O."/>
            <person name="Tsang A.K."/>
            <person name="Fan R.Y."/>
            <person name="Wong G.K."/>
            <person name="Huang Y."/>
            <person name="Loman N.J."/>
            <person name="Snyder L.A."/>
            <person name="Cai J.J."/>
            <person name="Huang J.D."/>
            <person name="Mak W."/>
            <person name="Pallen M.J."/>
            <person name="Lok S."/>
            <person name="Yuen K.Y."/>
        </authorList>
    </citation>
    <scope>NUCLEOTIDE SEQUENCE [LARGE SCALE GENOMIC DNA]</scope>
    <source>
        <strain evidence="4 5">HLHK9</strain>
    </source>
</reference>
<dbReference type="InterPro" id="IPR003314">
    <property type="entry name" value="Mu-type_HTH"/>
</dbReference>
<dbReference type="Gene3D" id="1.10.10.10">
    <property type="entry name" value="Winged helix-like DNA-binding domain superfamily/Winged helix DNA-binding domain"/>
    <property type="match status" value="1"/>
</dbReference>
<dbReference type="InterPro" id="IPR009004">
    <property type="entry name" value="Transposase_Mu_C"/>
</dbReference>
<dbReference type="InterPro" id="IPR009061">
    <property type="entry name" value="DNA-bd_dom_put_sf"/>
</dbReference>
<dbReference type="PROSITE" id="PS51702">
    <property type="entry name" value="HTH_MU"/>
    <property type="match status" value="1"/>
</dbReference>
<protein>
    <submittedName>
        <fullName evidence="4">Transposase</fullName>
    </submittedName>
</protein>
<dbReference type="EMBL" id="CP001154">
    <property type="protein sequence ID" value="ACO74154.1"/>
    <property type="molecule type" value="Genomic_DNA"/>
</dbReference>
<dbReference type="PROSITE" id="PS50994">
    <property type="entry name" value="INTEGRASE"/>
    <property type="match status" value="1"/>
</dbReference>
<evidence type="ECO:0000259" key="3">
    <source>
        <dbReference type="PROSITE" id="PS51702"/>
    </source>
</evidence>
<dbReference type="SUPFAM" id="SSF50610">
    <property type="entry name" value="mu transposase, C-terminal domain"/>
    <property type="match status" value="1"/>
</dbReference>
<feature type="compositionally biased region" description="Basic and acidic residues" evidence="1">
    <location>
        <begin position="27"/>
        <end position="38"/>
    </location>
</feature>
<dbReference type="GO" id="GO:0003677">
    <property type="term" value="F:DNA binding"/>
    <property type="evidence" value="ECO:0007669"/>
    <property type="project" value="InterPro"/>
</dbReference>
<name>C1D6P7_LARHH</name>
<keyword evidence="5" id="KW-1185">Reference proteome</keyword>
<dbReference type="Gene3D" id="2.30.30.130">
    <property type="entry name" value="Transposase, Mu, C-terminal"/>
    <property type="match status" value="1"/>
</dbReference>
<dbReference type="Proteomes" id="UP000002010">
    <property type="component" value="Chromosome"/>
</dbReference>
<evidence type="ECO:0000256" key="1">
    <source>
        <dbReference type="SAM" id="MobiDB-lite"/>
    </source>
</evidence>
<dbReference type="InterPro" id="IPR001584">
    <property type="entry name" value="Integrase_cat-core"/>
</dbReference>
<dbReference type="Gene3D" id="3.30.420.10">
    <property type="entry name" value="Ribonuclease H-like superfamily/Ribonuclease H"/>
    <property type="match status" value="1"/>
</dbReference>
<accession>C1D6P7</accession>
<dbReference type="InterPro" id="IPR036388">
    <property type="entry name" value="WH-like_DNA-bd_sf"/>
</dbReference>
<dbReference type="InterPro" id="IPR012337">
    <property type="entry name" value="RNaseH-like_sf"/>
</dbReference>
<dbReference type="AlphaFoldDB" id="C1D6P7"/>
<evidence type="ECO:0000313" key="5">
    <source>
        <dbReference type="Proteomes" id="UP000002010"/>
    </source>
</evidence>
<dbReference type="eggNOG" id="COG2801">
    <property type="taxonomic scope" value="Bacteria"/>
</dbReference>
<evidence type="ECO:0000259" key="2">
    <source>
        <dbReference type="PROSITE" id="PS50994"/>
    </source>
</evidence>
<feature type="compositionally biased region" description="Basic and acidic residues" evidence="1">
    <location>
        <begin position="456"/>
        <end position="471"/>
    </location>
</feature>
<proteinExistence type="predicted"/>
<dbReference type="Pfam" id="PF09299">
    <property type="entry name" value="Mu-transpos_C"/>
    <property type="match status" value="1"/>
</dbReference>
<dbReference type="SUPFAM" id="SSF46955">
    <property type="entry name" value="Putative DNA-binding domain"/>
    <property type="match status" value="1"/>
</dbReference>
<dbReference type="STRING" id="557598.LHK_01163"/>
<feature type="region of interest" description="Disordered" evidence="1">
    <location>
        <begin position="27"/>
        <end position="51"/>
    </location>
</feature>
<dbReference type="GO" id="GO:0015074">
    <property type="term" value="P:DNA integration"/>
    <property type="evidence" value="ECO:0007669"/>
    <property type="project" value="InterPro"/>
</dbReference>
<gene>
    <name evidence="4" type="ordered locus">LHK_01163</name>
</gene>
<organism evidence="4 5">
    <name type="scientific">Laribacter hongkongensis (strain HLHK9)</name>
    <dbReference type="NCBI Taxonomy" id="557598"/>
    <lineage>
        <taxon>Bacteria</taxon>
        <taxon>Pseudomonadati</taxon>
        <taxon>Pseudomonadota</taxon>
        <taxon>Betaproteobacteria</taxon>
        <taxon>Neisseriales</taxon>
        <taxon>Aquaspirillaceae</taxon>
        <taxon>Laribacter</taxon>
    </lineage>
</organism>
<feature type="region of interest" description="Disordered" evidence="1">
    <location>
        <begin position="452"/>
        <end position="471"/>
    </location>
</feature>
<dbReference type="InterPro" id="IPR015378">
    <property type="entry name" value="Transposase-like_Mu_C"/>
</dbReference>
<feature type="domain" description="Integrase catalytic" evidence="2">
    <location>
        <begin position="261"/>
        <end position="384"/>
    </location>
</feature>
<dbReference type="KEGG" id="lhk:LHK_01163"/>
<dbReference type="HOGENOM" id="CLU_017655_0_0_4"/>
<evidence type="ECO:0000313" key="4">
    <source>
        <dbReference type="EMBL" id="ACO74154.1"/>
    </source>
</evidence>
<sequence>MDANLKTHYTAAELAALRLTGLPASERGVRKAAERENWPSRPRARGKGREYIPPATALAELRDRSLQTCASRLALPLPHPPAGTAPDTRAQQLKADARRGVLQALDILMQRTGYPLKRAAAALLVLAHAPDASPQLVAMLRLARDERGRPSPDGLPSLRSVLRFAEYQRAGNLAPKRRQRDMYIPDWAPAFLVHYQRPEKPTVEHAYRQFCADRTPAGQNQPSIWQVRRFLAKVGQVSREHGRLGAHELKSLKPFIRRGFAHLQPGDIYSADGHTFDAEVQHPLHGRPFRPEITTVIDIATRRVVGWSVDLAESAHAVLDALRNASLAHGIPAVFYVDNGSGYCNALMKDEATGLMARLGIEMLHSLPYNSQARGVIERLHRTLWVPAAKNLPGYLGRDMDREARLAHFRHSRRALRTPGRTTALPLLGWPQFLAYCAGQVADYNRRPHSSLGKCTDPHTGRRRHQSPDERWASHEANGFTAHRIDDDEVRPLFRPQLLRTVRRGELELFGNRYFNAALEEFHGEQLPVGYDIHDPATVWVHDDDGRFICTASLNANLRDYLPQSVVERARERRADGRERRLQARLDEVRAERHGRPAILAVADECLPRPCAPDPLLPPGPVATLPAGWQVPATPAARWAEWQRQAGLDPAALPDDKARRWHDTYQATAEFRTYQRRHT</sequence>
<dbReference type="SUPFAM" id="SSF53098">
    <property type="entry name" value="Ribonuclease H-like"/>
    <property type="match status" value="1"/>
</dbReference>